<feature type="domain" description="Transcription regulator AsnC/Lrp ligand binding" evidence="1">
    <location>
        <begin position="64"/>
        <end position="137"/>
    </location>
</feature>
<dbReference type="GO" id="GO:0005829">
    <property type="term" value="C:cytosol"/>
    <property type="evidence" value="ECO:0007669"/>
    <property type="project" value="TreeGrafter"/>
</dbReference>
<dbReference type="SUPFAM" id="SSF54909">
    <property type="entry name" value="Dimeric alpha+beta barrel"/>
    <property type="match status" value="1"/>
</dbReference>
<evidence type="ECO:0000259" key="1">
    <source>
        <dbReference type="Pfam" id="PF01037"/>
    </source>
</evidence>
<evidence type="ECO:0000313" key="3">
    <source>
        <dbReference type="Proteomes" id="UP000295008"/>
    </source>
</evidence>
<dbReference type="EMBL" id="SLUN01000010">
    <property type="protein sequence ID" value="TCL70061.1"/>
    <property type="molecule type" value="Genomic_DNA"/>
</dbReference>
<organism evidence="2 3">
    <name type="scientific">Hydrogenispora ethanolica</name>
    <dbReference type="NCBI Taxonomy" id="1082276"/>
    <lineage>
        <taxon>Bacteria</taxon>
        <taxon>Bacillati</taxon>
        <taxon>Bacillota</taxon>
        <taxon>Hydrogenispora</taxon>
    </lineage>
</organism>
<proteinExistence type="predicted"/>
<dbReference type="GO" id="GO:0043565">
    <property type="term" value="F:sequence-specific DNA binding"/>
    <property type="evidence" value="ECO:0007669"/>
    <property type="project" value="TreeGrafter"/>
</dbReference>
<dbReference type="InterPro" id="IPR019888">
    <property type="entry name" value="Tscrpt_reg_AsnC-like"/>
</dbReference>
<gene>
    <name evidence="2" type="ORF">EDC14_101050</name>
</gene>
<comment type="caution">
    <text evidence="2">The sequence shown here is derived from an EMBL/GenBank/DDBJ whole genome shotgun (WGS) entry which is preliminary data.</text>
</comment>
<dbReference type="InterPro" id="IPR019887">
    <property type="entry name" value="Tscrpt_reg_AsnC/Lrp_C"/>
</dbReference>
<dbReference type="InterPro" id="IPR011008">
    <property type="entry name" value="Dimeric_a/b-barrel"/>
</dbReference>
<dbReference type="Proteomes" id="UP000295008">
    <property type="component" value="Unassembled WGS sequence"/>
</dbReference>
<dbReference type="Gene3D" id="1.10.10.10">
    <property type="entry name" value="Winged helix-like DNA-binding domain superfamily/Winged helix DNA-binding domain"/>
    <property type="match status" value="1"/>
</dbReference>
<evidence type="ECO:0000313" key="2">
    <source>
        <dbReference type="EMBL" id="TCL70061.1"/>
    </source>
</evidence>
<dbReference type="OrthoDB" id="66249at2"/>
<dbReference type="PANTHER" id="PTHR30154:SF34">
    <property type="entry name" value="TRANSCRIPTIONAL REGULATOR AZLB"/>
    <property type="match status" value="1"/>
</dbReference>
<dbReference type="InterPro" id="IPR036390">
    <property type="entry name" value="WH_DNA-bd_sf"/>
</dbReference>
<dbReference type="SMART" id="SM00344">
    <property type="entry name" value="HTH_ASNC"/>
    <property type="match status" value="1"/>
</dbReference>
<name>A0A4R1RU34_HYDET</name>
<reference evidence="2 3" key="1">
    <citation type="submission" date="2019-03" db="EMBL/GenBank/DDBJ databases">
        <title>Genomic Encyclopedia of Type Strains, Phase IV (KMG-IV): sequencing the most valuable type-strain genomes for metagenomic binning, comparative biology and taxonomic classification.</title>
        <authorList>
            <person name="Goeker M."/>
        </authorList>
    </citation>
    <scope>NUCLEOTIDE SEQUENCE [LARGE SCALE GENOMIC DNA]</scope>
    <source>
        <strain evidence="2 3">LX-B</strain>
    </source>
</reference>
<dbReference type="InterPro" id="IPR036388">
    <property type="entry name" value="WH-like_DNA-bd_sf"/>
</dbReference>
<dbReference type="RefSeq" id="WP_132014150.1">
    <property type="nucleotide sequence ID" value="NZ_SLUN01000010.1"/>
</dbReference>
<dbReference type="SUPFAM" id="SSF46785">
    <property type="entry name" value="Winged helix' DNA-binding domain"/>
    <property type="match status" value="1"/>
</dbReference>
<keyword evidence="3" id="KW-1185">Reference proteome</keyword>
<dbReference type="Gene3D" id="3.30.70.920">
    <property type="match status" value="1"/>
</dbReference>
<protein>
    <submittedName>
        <fullName evidence="2">DNA-binding Lrp family transcriptional regulator</fullName>
    </submittedName>
</protein>
<dbReference type="GO" id="GO:0043200">
    <property type="term" value="P:response to amino acid"/>
    <property type="evidence" value="ECO:0007669"/>
    <property type="project" value="TreeGrafter"/>
</dbReference>
<accession>A0A4R1RU34</accession>
<dbReference type="PANTHER" id="PTHR30154">
    <property type="entry name" value="LEUCINE-RESPONSIVE REGULATORY PROTEIN"/>
    <property type="match status" value="1"/>
</dbReference>
<dbReference type="AlphaFoldDB" id="A0A4R1RU34"/>
<keyword evidence="2" id="KW-0238">DNA-binding</keyword>
<sequence>MKELLELLEENDRLTPAELGVMLGLDEAEVKAKIAALEAEKVILNYRAMVNWEKAGVEQVSAVIEVRVTPQRDVGFDEIAERIYRFPEVKSVFLMSGAYDLLVEIEGTTMKEVALFVAQKLATIENVLSTATHFVLKKYKLEGVILEDHEDVKRLVVSP</sequence>
<dbReference type="Pfam" id="PF13412">
    <property type="entry name" value="HTH_24"/>
    <property type="match status" value="1"/>
</dbReference>
<dbReference type="Pfam" id="PF01037">
    <property type="entry name" value="AsnC_trans_reg"/>
    <property type="match status" value="1"/>
</dbReference>